<feature type="region of interest" description="Disordered" evidence="8">
    <location>
        <begin position="14"/>
        <end position="200"/>
    </location>
</feature>
<comment type="subcellular location">
    <subcellularLocation>
        <location evidence="1 7">Nucleus</location>
    </subcellularLocation>
</comment>
<dbReference type="CDD" id="cd22289">
    <property type="entry name" value="RecQL4_SLD2_NTD"/>
    <property type="match status" value="1"/>
</dbReference>
<dbReference type="InterPro" id="IPR040203">
    <property type="entry name" value="Sld2"/>
</dbReference>
<evidence type="ECO:0000256" key="7">
    <source>
        <dbReference type="RuleBase" id="RU367067"/>
    </source>
</evidence>
<feature type="region of interest" description="Disordered" evidence="8">
    <location>
        <begin position="261"/>
        <end position="396"/>
    </location>
</feature>
<keyword evidence="10" id="KW-1185">Reference proteome</keyword>
<organism evidence="9 10">
    <name type="scientific">Mycena alexandri</name>
    <dbReference type="NCBI Taxonomy" id="1745969"/>
    <lineage>
        <taxon>Eukaryota</taxon>
        <taxon>Fungi</taxon>
        <taxon>Dikarya</taxon>
        <taxon>Basidiomycota</taxon>
        <taxon>Agaricomycotina</taxon>
        <taxon>Agaricomycetes</taxon>
        <taxon>Agaricomycetidae</taxon>
        <taxon>Agaricales</taxon>
        <taxon>Marasmiineae</taxon>
        <taxon>Mycenaceae</taxon>
        <taxon>Mycena</taxon>
    </lineage>
</organism>
<dbReference type="GO" id="GO:1902977">
    <property type="term" value="P:mitotic DNA replication preinitiation complex assembly"/>
    <property type="evidence" value="ECO:0007669"/>
    <property type="project" value="TreeGrafter"/>
</dbReference>
<dbReference type="InterPro" id="IPR021110">
    <property type="entry name" value="DNA_rep_checkpnt_protein"/>
</dbReference>
<feature type="compositionally biased region" description="Polar residues" evidence="8">
    <location>
        <begin position="132"/>
        <end position="152"/>
    </location>
</feature>
<comment type="caution">
    <text evidence="9">The sequence shown here is derived from an EMBL/GenBank/DDBJ whole genome shotgun (WGS) entry which is preliminary data.</text>
</comment>
<evidence type="ECO:0000256" key="2">
    <source>
        <dbReference type="ARBA" id="ARBA00007276"/>
    </source>
</evidence>
<keyword evidence="4 7" id="KW-0235">DNA replication</keyword>
<feature type="compositionally biased region" description="Basic and acidic residues" evidence="8">
    <location>
        <begin position="356"/>
        <end position="368"/>
    </location>
</feature>
<evidence type="ECO:0000256" key="8">
    <source>
        <dbReference type="SAM" id="MobiDB-lite"/>
    </source>
</evidence>
<evidence type="ECO:0000256" key="4">
    <source>
        <dbReference type="ARBA" id="ARBA00022705"/>
    </source>
</evidence>
<feature type="compositionally biased region" description="Low complexity" evidence="8">
    <location>
        <begin position="52"/>
        <end position="61"/>
    </location>
</feature>
<dbReference type="PANTHER" id="PTHR28124">
    <property type="entry name" value="DNA REPLICATION REGULATOR SLD2"/>
    <property type="match status" value="1"/>
</dbReference>
<dbReference type="GO" id="GO:0003688">
    <property type="term" value="F:DNA replication origin binding"/>
    <property type="evidence" value="ECO:0007669"/>
    <property type="project" value="TreeGrafter"/>
</dbReference>
<comment type="similarity">
    <text evidence="2 7">Belongs to the SLD2 family.</text>
</comment>
<feature type="compositionally biased region" description="Polar residues" evidence="8">
    <location>
        <begin position="85"/>
        <end position="100"/>
    </location>
</feature>
<dbReference type="Gene3D" id="1.10.10.1460">
    <property type="match status" value="1"/>
</dbReference>
<comment type="function">
    <text evidence="7">Has a role in the initiation of DNA replication. Required at S-phase checkpoint.</text>
</comment>
<keyword evidence="6 7" id="KW-0131">Cell cycle</keyword>
<dbReference type="EMBL" id="JARJCM010000022">
    <property type="protein sequence ID" value="KAJ7040362.1"/>
    <property type="molecule type" value="Genomic_DNA"/>
</dbReference>
<name>A0AAD6TAK8_9AGAR</name>
<sequence length="498" mass="54524">MDVSTLKQQIKTWERNFKTTHGREPDVKDIKQEPGLAQKYKDYKRLSKAADTARSSTASKPPSTPPRGQSSTHPSLLLSKPRSIAATQPLSGYNPFSPQKNKGKQKELSPDSHSTSNPFRIDRDHSPVPVAPSTTFPSTTRDPFAATPNNPISRARKRLRGEPVSPSPNKEKRRRIHDESDDEDDDQAANTSFVDDSPVKLPNGARSFKLLFDEAAAKPKFPLGRSKTIPPGLFGGGTSLAVSSERMDVDAPVSVEQRVTVPSKRDPFLETVEGAAASLSDDAMGDDRPLPKPDTTARGLLAPSPPPASRRPAGQPHLHNGKGRGKSSGEGQKKSDNLASEDEEGSDEDAQMNGEASRHKVRLFDRTASRGRVPAQDVEEDTYYLRTRQPPGTEVVEPQTSEIISLPDNLLSILSLTAPTSRDREDDHVVDHLLYGARRGNYDASKGGEIWGVGEFEEEERDEFALDSVRGGGRATRALYDDEDDWEGEGVPWEVGEL</sequence>
<reference evidence="9" key="1">
    <citation type="submission" date="2023-03" db="EMBL/GenBank/DDBJ databases">
        <title>Massive genome expansion in bonnet fungi (Mycena s.s.) driven by repeated elements and novel gene families across ecological guilds.</title>
        <authorList>
            <consortium name="Lawrence Berkeley National Laboratory"/>
            <person name="Harder C.B."/>
            <person name="Miyauchi S."/>
            <person name="Viragh M."/>
            <person name="Kuo A."/>
            <person name="Thoen E."/>
            <person name="Andreopoulos B."/>
            <person name="Lu D."/>
            <person name="Skrede I."/>
            <person name="Drula E."/>
            <person name="Henrissat B."/>
            <person name="Morin E."/>
            <person name="Kohler A."/>
            <person name="Barry K."/>
            <person name="LaButti K."/>
            <person name="Morin E."/>
            <person name="Salamov A."/>
            <person name="Lipzen A."/>
            <person name="Mereny Z."/>
            <person name="Hegedus B."/>
            <person name="Baldrian P."/>
            <person name="Stursova M."/>
            <person name="Weitz H."/>
            <person name="Taylor A."/>
            <person name="Grigoriev I.V."/>
            <person name="Nagy L.G."/>
            <person name="Martin F."/>
            <person name="Kauserud H."/>
        </authorList>
    </citation>
    <scope>NUCLEOTIDE SEQUENCE</scope>
    <source>
        <strain evidence="9">CBHHK200</strain>
    </source>
</reference>
<protein>
    <recommendedName>
        <fullName evidence="3 7">DNA replication regulator SLD2</fullName>
    </recommendedName>
</protein>
<feature type="compositionally biased region" description="Acidic residues" evidence="8">
    <location>
        <begin position="339"/>
        <end position="350"/>
    </location>
</feature>
<dbReference type="GO" id="GO:0000727">
    <property type="term" value="P:double-strand break repair via break-induced replication"/>
    <property type="evidence" value="ECO:0007669"/>
    <property type="project" value="TreeGrafter"/>
</dbReference>
<dbReference type="GO" id="GO:0003697">
    <property type="term" value="F:single-stranded DNA binding"/>
    <property type="evidence" value="ECO:0007669"/>
    <property type="project" value="TreeGrafter"/>
</dbReference>
<evidence type="ECO:0000313" key="10">
    <source>
        <dbReference type="Proteomes" id="UP001218188"/>
    </source>
</evidence>
<evidence type="ECO:0000256" key="5">
    <source>
        <dbReference type="ARBA" id="ARBA00023242"/>
    </source>
</evidence>
<dbReference type="PANTHER" id="PTHR28124:SF1">
    <property type="entry name" value="DNA REPLICATION REGULATOR SLD2"/>
    <property type="match status" value="1"/>
</dbReference>
<evidence type="ECO:0000256" key="1">
    <source>
        <dbReference type="ARBA" id="ARBA00004123"/>
    </source>
</evidence>
<evidence type="ECO:0000256" key="3">
    <source>
        <dbReference type="ARBA" id="ARBA00018363"/>
    </source>
</evidence>
<accession>A0AAD6TAK8</accession>
<dbReference type="GO" id="GO:0006270">
    <property type="term" value="P:DNA replication initiation"/>
    <property type="evidence" value="ECO:0007669"/>
    <property type="project" value="UniProtKB-UniRule"/>
</dbReference>
<keyword evidence="5 7" id="KW-0539">Nucleus</keyword>
<evidence type="ECO:0000313" key="9">
    <source>
        <dbReference type="EMBL" id="KAJ7040362.1"/>
    </source>
</evidence>
<feature type="compositionally biased region" description="Basic and acidic residues" evidence="8">
    <location>
        <begin position="14"/>
        <end position="32"/>
    </location>
</feature>
<dbReference type="Pfam" id="PF11719">
    <property type="entry name" value="Drc1-Sld2"/>
    <property type="match status" value="1"/>
</dbReference>
<evidence type="ECO:0000256" key="6">
    <source>
        <dbReference type="ARBA" id="ARBA00023306"/>
    </source>
</evidence>
<dbReference type="GO" id="GO:0031261">
    <property type="term" value="C:DNA replication preinitiation complex"/>
    <property type="evidence" value="ECO:0007669"/>
    <property type="project" value="TreeGrafter"/>
</dbReference>
<dbReference type="AlphaFoldDB" id="A0AAD6TAK8"/>
<proteinExistence type="inferred from homology"/>
<dbReference type="Proteomes" id="UP001218188">
    <property type="component" value="Unassembled WGS sequence"/>
</dbReference>
<gene>
    <name evidence="9" type="ORF">C8F04DRAFT_254649</name>
</gene>